<feature type="compositionally biased region" description="Low complexity" evidence="1">
    <location>
        <begin position="56"/>
        <end position="85"/>
    </location>
</feature>
<organism evidence="2 3">
    <name type="scientific">Frankia alni (strain DSM 45986 / CECT 9034 / ACN14a)</name>
    <dbReference type="NCBI Taxonomy" id="326424"/>
    <lineage>
        <taxon>Bacteria</taxon>
        <taxon>Bacillati</taxon>
        <taxon>Actinomycetota</taxon>
        <taxon>Actinomycetes</taxon>
        <taxon>Frankiales</taxon>
        <taxon>Frankiaceae</taxon>
        <taxon>Frankia</taxon>
    </lineage>
</organism>
<dbReference type="KEGG" id="fal:FRAAL0448"/>
<dbReference type="Proteomes" id="UP000000657">
    <property type="component" value="Chromosome"/>
</dbReference>
<reference evidence="2 3" key="1">
    <citation type="journal article" date="2007" name="Genome Res.">
        <title>Genome characteristics of facultatively symbiotic Frankia sp. strains reflect host range and host plant biogeography.</title>
        <authorList>
            <person name="Normand P."/>
            <person name="Lapierre P."/>
            <person name="Tisa L.S."/>
            <person name="Gogarten J.P."/>
            <person name="Alloisio N."/>
            <person name="Bagnarol E."/>
            <person name="Bassi C.A."/>
            <person name="Berry A.M."/>
            <person name="Bickhart D.M."/>
            <person name="Choisne N."/>
            <person name="Couloux A."/>
            <person name="Cournoyer B."/>
            <person name="Cruveiller S."/>
            <person name="Daubin V."/>
            <person name="Demange N."/>
            <person name="Francino M.P."/>
            <person name="Goltsman E."/>
            <person name="Huang Y."/>
            <person name="Kopp O.R."/>
            <person name="Labarre L."/>
            <person name="Lapidus A."/>
            <person name="Lavire C."/>
            <person name="Marechal J."/>
            <person name="Martinez M."/>
            <person name="Mastronunzio J.E."/>
            <person name="Mullin B.C."/>
            <person name="Niemann J."/>
            <person name="Pujic P."/>
            <person name="Rawnsley T."/>
            <person name="Rouy Z."/>
            <person name="Schenowitz C."/>
            <person name="Sellstedt A."/>
            <person name="Tavares F."/>
            <person name="Tomkins J.P."/>
            <person name="Vallenet D."/>
            <person name="Valverde C."/>
            <person name="Wall L.G."/>
            <person name="Wang Y."/>
            <person name="Medigue C."/>
            <person name="Benson D.R."/>
        </authorList>
    </citation>
    <scope>NUCLEOTIDE SEQUENCE [LARGE SCALE GENOMIC DNA]</scope>
    <source>
        <strain evidence="3">DSM 45986 / CECT 9034 / ACN14a</strain>
    </source>
</reference>
<accession>Q0RTH5</accession>
<dbReference type="EMBL" id="CT573213">
    <property type="protein sequence ID" value="CAJ59123.1"/>
    <property type="molecule type" value="Genomic_DNA"/>
</dbReference>
<sequence>MLPTSSPPARGSSPLCVTQETDRDVVPARAGIFWSDGRADTSRNGRPRPRGDLPKKAATPATPTASSPPARGSSSAGKGRRSGAAVVPARAGIFPRGI</sequence>
<proteinExistence type="predicted"/>
<feature type="region of interest" description="Disordered" evidence="1">
    <location>
        <begin position="1"/>
        <end position="98"/>
    </location>
</feature>
<evidence type="ECO:0000313" key="2">
    <source>
        <dbReference type="EMBL" id="CAJ59123.1"/>
    </source>
</evidence>
<name>Q0RTH5_FRAAA</name>
<keyword evidence="3" id="KW-1185">Reference proteome</keyword>
<gene>
    <name evidence="2" type="ordered locus">FRAAL0448</name>
</gene>
<protein>
    <submittedName>
        <fullName evidence="2">Uncharacterized protein</fullName>
    </submittedName>
</protein>
<dbReference type="STRING" id="326424.FRAAL0448"/>
<dbReference type="AntiFam" id="ANF00057">
    <property type="entry name" value="Translation of E. coli type CRISPR repeat"/>
</dbReference>
<dbReference type="HOGENOM" id="CLU_182917_0_0_11"/>
<feature type="compositionally biased region" description="Basic and acidic residues" evidence="1">
    <location>
        <begin position="37"/>
        <end position="55"/>
    </location>
</feature>
<evidence type="ECO:0000256" key="1">
    <source>
        <dbReference type="SAM" id="MobiDB-lite"/>
    </source>
</evidence>
<evidence type="ECO:0000313" key="3">
    <source>
        <dbReference type="Proteomes" id="UP000000657"/>
    </source>
</evidence>
<dbReference type="AlphaFoldDB" id="Q0RTH5"/>